<dbReference type="PRINTS" id="PR00080">
    <property type="entry name" value="SDRFAMILY"/>
</dbReference>
<comment type="catalytic activity">
    <reaction evidence="8">
        <text>(S)-acetoin + NAD(+) = diacetyl + NADH + H(+)</text>
        <dbReference type="Rhea" id="RHEA:27286"/>
        <dbReference type="ChEBI" id="CHEBI:15378"/>
        <dbReference type="ChEBI" id="CHEBI:15687"/>
        <dbReference type="ChEBI" id="CHEBI:16583"/>
        <dbReference type="ChEBI" id="CHEBI:57540"/>
        <dbReference type="ChEBI" id="CHEBI:57945"/>
        <dbReference type="EC" id="1.1.1.304"/>
    </reaction>
</comment>
<evidence type="ECO:0000256" key="5">
    <source>
        <dbReference type="ARBA" id="ARBA00023002"/>
    </source>
</evidence>
<evidence type="ECO:0000256" key="8">
    <source>
        <dbReference type="ARBA" id="ARBA00047315"/>
    </source>
</evidence>
<evidence type="ECO:0000313" key="9">
    <source>
        <dbReference type="EMBL" id="KYH15292.1"/>
    </source>
</evidence>
<dbReference type="EMBL" id="LUGM01000002">
    <property type="protein sequence ID" value="KYH15292.1"/>
    <property type="molecule type" value="Genomic_DNA"/>
</dbReference>
<comment type="function">
    <text evidence="1">Catalyzes the irreversible reduction of 2,3-butanediol to (S)-acetoin in the presence of NADH.</text>
</comment>
<organism evidence="9 10">
    <name type="scientific">Staphylococcus kloosii</name>
    <dbReference type="NCBI Taxonomy" id="29384"/>
    <lineage>
        <taxon>Bacteria</taxon>
        <taxon>Bacillati</taxon>
        <taxon>Bacillota</taxon>
        <taxon>Bacilli</taxon>
        <taxon>Bacillales</taxon>
        <taxon>Staphylococcaceae</taxon>
        <taxon>Staphylococcus</taxon>
    </lineage>
</organism>
<proteinExistence type="inferred from homology"/>
<dbReference type="CDD" id="cd05233">
    <property type="entry name" value="SDR_c"/>
    <property type="match status" value="1"/>
</dbReference>
<dbReference type="GO" id="GO:0008206">
    <property type="term" value="P:bile acid metabolic process"/>
    <property type="evidence" value="ECO:0007669"/>
    <property type="project" value="UniProtKB-ARBA"/>
</dbReference>
<dbReference type="GO" id="GO:0052588">
    <property type="term" value="F:diacetyl reductase ((S)-acetoin forming) (NAD+) activity"/>
    <property type="evidence" value="ECO:0007669"/>
    <property type="project" value="UniProtKB-EC"/>
</dbReference>
<evidence type="ECO:0000256" key="2">
    <source>
        <dbReference type="ARBA" id="ARBA00006484"/>
    </source>
</evidence>
<name>A0A151A7F3_9STAP</name>
<dbReference type="PANTHER" id="PTHR42879">
    <property type="entry name" value="3-OXOACYL-(ACYL-CARRIER-PROTEIN) REDUCTASE"/>
    <property type="match status" value="1"/>
</dbReference>
<protein>
    <recommendedName>
        <fullName evidence="4">Diacetyl reductase [(S)-acetoin forming]</fullName>
        <ecNumber evidence="3">1.1.1.304</ecNumber>
    </recommendedName>
    <alternativeName>
        <fullName evidence="6">Acetoin(diacetyl) reductase</fullName>
    </alternativeName>
    <alternativeName>
        <fullName evidence="7">Meso-2,3-butanediol dehydrogenase</fullName>
    </alternativeName>
</protein>
<evidence type="ECO:0000256" key="1">
    <source>
        <dbReference type="ARBA" id="ARBA00003200"/>
    </source>
</evidence>
<dbReference type="Proteomes" id="UP000075418">
    <property type="component" value="Unassembled WGS sequence"/>
</dbReference>
<dbReference type="InterPro" id="IPR002347">
    <property type="entry name" value="SDR_fam"/>
</dbReference>
<dbReference type="Pfam" id="PF13561">
    <property type="entry name" value="adh_short_C2"/>
    <property type="match status" value="1"/>
</dbReference>
<evidence type="ECO:0000313" key="10">
    <source>
        <dbReference type="Proteomes" id="UP000075418"/>
    </source>
</evidence>
<sequence>MKRKVALITGSAKGLGKKTAFDLAEAGIDVVINYKTSKDAAQYTVEKINTLYDVNAIAVQADVSDPNEVDRMVQYIMSTMGSIDILIHNAGPFIAEKLKITDISFEQWDLMINGNFKSFFNLVKCIVPIMRNNAWGRVITIGFDQVHTLPAWTYRGVYAAAKTGTMSLTKTLAKEEASYNITFNAVSPGDISEQNKDKDINYETTNGNFKQHEIQREEYGEDISRVIKFLCEEDSGYITGAIIPITGNHNIVNKHDN</sequence>
<dbReference type="RefSeq" id="WP_061855434.1">
    <property type="nucleotide sequence ID" value="NZ_LUGM01000002.1"/>
</dbReference>
<dbReference type="Gene3D" id="3.40.50.720">
    <property type="entry name" value="NAD(P)-binding Rossmann-like Domain"/>
    <property type="match status" value="1"/>
</dbReference>
<dbReference type="PANTHER" id="PTHR42879:SF2">
    <property type="entry name" value="3-OXOACYL-[ACYL-CARRIER-PROTEIN] REDUCTASE FABG"/>
    <property type="match status" value="1"/>
</dbReference>
<dbReference type="InterPro" id="IPR050259">
    <property type="entry name" value="SDR"/>
</dbReference>
<dbReference type="SUPFAM" id="SSF51735">
    <property type="entry name" value="NAD(P)-binding Rossmann-fold domains"/>
    <property type="match status" value="1"/>
</dbReference>
<dbReference type="FunFam" id="3.40.50.720:FF:000084">
    <property type="entry name" value="Short-chain dehydrogenase reductase"/>
    <property type="match status" value="1"/>
</dbReference>
<dbReference type="EC" id="1.1.1.304" evidence="3"/>
<keyword evidence="5" id="KW-0560">Oxidoreductase</keyword>
<dbReference type="PRINTS" id="PR00081">
    <property type="entry name" value="GDHRDH"/>
</dbReference>
<accession>A0A151A7F3</accession>
<comment type="similarity">
    <text evidence="2">Belongs to the short-chain dehydrogenases/reductases (SDR) family.</text>
</comment>
<reference evidence="9 10" key="1">
    <citation type="submission" date="2016-02" db="EMBL/GenBank/DDBJ databases">
        <title>Draft genome sequence of hydrocarbon degrading Staphylococcus saprophyticus Strain CNV2, isolated from crude-oil contaminated soil from Noonmati Oil Refinery, Guwahati, Assam, India.</title>
        <authorList>
            <person name="Mukherjee A."/>
            <person name="Chettri B."/>
            <person name="Langpoklakpam J."/>
            <person name="Singh A.K."/>
            <person name="Chattopadhyay D.J."/>
        </authorList>
    </citation>
    <scope>NUCLEOTIDE SEQUENCE [LARGE SCALE GENOMIC DNA]</scope>
    <source>
        <strain evidence="9 10">CNV2</strain>
    </source>
</reference>
<dbReference type="AlphaFoldDB" id="A0A151A7F3"/>
<evidence type="ECO:0000256" key="6">
    <source>
        <dbReference type="ARBA" id="ARBA00029989"/>
    </source>
</evidence>
<evidence type="ECO:0000256" key="4">
    <source>
        <dbReference type="ARBA" id="ARBA00016110"/>
    </source>
</evidence>
<dbReference type="InterPro" id="IPR036291">
    <property type="entry name" value="NAD(P)-bd_dom_sf"/>
</dbReference>
<comment type="caution">
    <text evidence="9">The sequence shown here is derived from an EMBL/GenBank/DDBJ whole genome shotgun (WGS) entry which is preliminary data.</text>
</comment>
<gene>
    <name evidence="9" type="primary">fabG</name>
    <name evidence="9" type="ORF">A0131_11005</name>
</gene>
<evidence type="ECO:0000256" key="7">
    <source>
        <dbReference type="ARBA" id="ARBA00031758"/>
    </source>
</evidence>
<evidence type="ECO:0000256" key="3">
    <source>
        <dbReference type="ARBA" id="ARBA00012848"/>
    </source>
</evidence>